<evidence type="ECO:0000313" key="6">
    <source>
        <dbReference type="Proteomes" id="UP000639973"/>
    </source>
</evidence>
<dbReference type="EMBL" id="BMOL01000019">
    <property type="protein sequence ID" value="GGL90974.1"/>
    <property type="molecule type" value="Genomic_DNA"/>
</dbReference>
<name>A0ABQ2GEU4_9DEIO</name>
<evidence type="ECO:0000256" key="2">
    <source>
        <dbReference type="RuleBase" id="RU003616"/>
    </source>
</evidence>
<dbReference type="InterPro" id="IPR008978">
    <property type="entry name" value="HSP20-like_chaperone"/>
</dbReference>
<feature type="domain" description="SHSP" evidence="4">
    <location>
        <begin position="26"/>
        <end position="137"/>
    </location>
</feature>
<dbReference type="PROSITE" id="PS01031">
    <property type="entry name" value="SHSP"/>
    <property type="match status" value="1"/>
</dbReference>
<dbReference type="Proteomes" id="UP000639973">
    <property type="component" value="Unassembled WGS sequence"/>
</dbReference>
<accession>A0ABQ2GEU4</accession>
<proteinExistence type="inferred from homology"/>
<protein>
    <submittedName>
        <fullName evidence="5">Heat-shock protein Hsp20</fullName>
    </submittedName>
</protein>
<dbReference type="Gene3D" id="2.60.40.790">
    <property type="match status" value="1"/>
</dbReference>
<gene>
    <name evidence="5" type="ORF">GCM10010840_31310</name>
</gene>
<dbReference type="SUPFAM" id="SSF49764">
    <property type="entry name" value="HSP20-like chaperones"/>
    <property type="match status" value="1"/>
</dbReference>
<organism evidence="5 6">
    <name type="scientific">Deinococcus aerolatus</name>
    <dbReference type="NCBI Taxonomy" id="522487"/>
    <lineage>
        <taxon>Bacteria</taxon>
        <taxon>Thermotogati</taxon>
        <taxon>Deinococcota</taxon>
        <taxon>Deinococci</taxon>
        <taxon>Deinococcales</taxon>
        <taxon>Deinococcaceae</taxon>
        <taxon>Deinococcus</taxon>
    </lineage>
</organism>
<comment type="similarity">
    <text evidence="1 2">Belongs to the small heat shock protein (HSP20) family.</text>
</comment>
<evidence type="ECO:0000256" key="1">
    <source>
        <dbReference type="PROSITE-ProRule" id="PRU00285"/>
    </source>
</evidence>
<dbReference type="CDD" id="cd06464">
    <property type="entry name" value="ACD_sHsps-like"/>
    <property type="match status" value="1"/>
</dbReference>
<sequence length="186" mass="20317">MMRFDPFRDIEELTQRMDRAFGQGLNDSARLAPPVDVHEDEHGLELTLDLPGVKPEDIQIEAESQTLTVQAERSYRRAEGRTAHRVERAYGTLVRTFSVPAKYDLGKVQANFDHGTLTLSVPRSEAAQKRSISVRSGGQDTPQKQDRTLEAGQDANRDGQTGQSQSGGAGLKSGQPAAQTGKSQNA</sequence>
<dbReference type="Pfam" id="PF00011">
    <property type="entry name" value="HSP20"/>
    <property type="match status" value="1"/>
</dbReference>
<keyword evidence="6" id="KW-1185">Reference proteome</keyword>
<dbReference type="PANTHER" id="PTHR11527">
    <property type="entry name" value="HEAT-SHOCK PROTEIN 20 FAMILY MEMBER"/>
    <property type="match status" value="1"/>
</dbReference>
<evidence type="ECO:0000259" key="4">
    <source>
        <dbReference type="PROSITE" id="PS01031"/>
    </source>
</evidence>
<dbReference type="InterPro" id="IPR002068">
    <property type="entry name" value="A-crystallin/Hsp20_dom"/>
</dbReference>
<comment type="caution">
    <text evidence="5">The sequence shown here is derived from an EMBL/GenBank/DDBJ whole genome shotgun (WGS) entry which is preliminary data.</text>
</comment>
<reference evidence="6" key="1">
    <citation type="journal article" date="2019" name="Int. J. Syst. Evol. Microbiol.">
        <title>The Global Catalogue of Microorganisms (GCM) 10K type strain sequencing project: providing services to taxonomists for standard genome sequencing and annotation.</title>
        <authorList>
            <consortium name="The Broad Institute Genomics Platform"/>
            <consortium name="The Broad Institute Genome Sequencing Center for Infectious Disease"/>
            <person name="Wu L."/>
            <person name="Ma J."/>
        </authorList>
    </citation>
    <scope>NUCLEOTIDE SEQUENCE [LARGE SCALE GENOMIC DNA]</scope>
    <source>
        <strain evidence="6">JCM 15442</strain>
    </source>
</reference>
<feature type="region of interest" description="Disordered" evidence="3">
    <location>
        <begin position="123"/>
        <end position="186"/>
    </location>
</feature>
<dbReference type="InterPro" id="IPR031107">
    <property type="entry name" value="Small_HSP"/>
</dbReference>
<feature type="compositionally biased region" description="Polar residues" evidence="3">
    <location>
        <begin position="130"/>
        <end position="142"/>
    </location>
</feature>
<evidence type="ECO:0000313" key="5">
    <source>
        <dbReference type="EMBL" id="GGL90974.1"/>
    </source>
</evidence>
<dbReference type="RefSeq" id="WP_188973636.1">
    <property type="nucleotide sequence ID" value="NZ_BMOL01000019.1"/>
</dbReference>
<feature type="compositionally biased region" description="Polar residues" evidence="3">
    <location>
        <begin position="176"/>
        <end position="186"/>
    </location>
</feature>
<evidence type="ECO:0000256" key="3">
    <source>
        <dbReference type="SAM" id="MobiDB-lite"/>
    </source>
</evidence>